<dbReference type="Proteomes" id="UP000509626">
    <property type="component" value="Chromosome"/>
</dbReference>
<dbReference type="InterPro" id="IPR013517">
    <property type="entry name" value="FG-GAP"/>
</dbReference>
<evidence type="ECO:0000256" key="2">
    <source>
        <dbReference type="SAM" id="MobiDB-lite"/>
    </source>
</evidence>
<proteinExistence type="predicted"/>
<accession>A0A7D5LAH7</accession>
<sequence>MFTDRSDAVADERPHRGYGVTVTPGQRGPCALVTGYGPGNRLLSWRDGALRDVASPAVADEGRHAIGVVAADLDADGREELYVHNTDEFDGRTRDTDLLLDPVECSPDRKGARWRDLYGLGVNADRGNFRSGRSVAALDRYGTGRYGVFVASYGAPSRFYELGDDGELTDMSAAVGLEVDACARSLFAGPVVSERMDLFVGVERGPNRLFRNGSGHFEEVAGDVGLDDAEADARGVAMADDALACGTWEGPNRIFEPVEDGTFVDVAPPEFTEPTRVRTLVCADFDNDGREELFVHGLGAENRLFRLTPEGEWDPLDPGPAREPRGLGTGASVADFDGDGTLELLLVHGELAAQPLSLYAAENDGDWLRIRPTTQYGAPARGAAVTLETDEWTRTRVVCAGSGYLCQMEPVAHFGLGELTPERVTVRWPDGREATMERPAERAEHEVPHPMAPRF</sequence>
<dbReference type="PANTHER" id="PTHR16026">
    <property type="entry name" value="CARTILAGE ACIDIC PROTEIN 1"/>
    <property type="match status" value="1"/>
</dbReference>
<dbReference type="RefSeq" id="WP_179268432.1">
    <property type="nucleotide sequence ID" value="NZ_CP058579.1"/>
</dbReference>
<reference evidence="4 5" key="1">
    <citation type="submission" date="2020-06" db="EMBL/GenBank/DDBJ databases">
        <title>NJ-3-1, isolated from saline soil.</title>
        <authorList>
            <person name="Cui H.L."/>
            <person name="Shi X."/>
        </authorList>
    </citation>
    <scope>NUCLEOTIDE SEQUENCE [LARGE SCALE GENOMIC DNA]</scope>
    <source>
        <strain evidence="4 5">NJ-3-1</strain>
    </source>
</reference>
<feature type="domain" description="ASPIC/UnbV" evidence="3">
    <location>
        <begin position="380"/>
        <end position="440"/>
    </location>
</feature>
<evidence type="ECO:0000256" key="1">
    <source>
        <dbReference type="ARBA" id="ARBA00022729"/>
    </source>
</evidence>
<dbReference type="OrthoDB" id="321240at2157"/>
<dbReference type="GeneID" id="56037584"/>
<gene>
    <name evidence="4" type="ORF">HUG12_08955</name>
</gene>
<dbReference type="AlphaFoldDB" id="A0A7D5LAH7"/>
<keyword evidence="1" id="KW-0732">Signal</keyword>
<dbReference type="InterPro" id="IPR011519">
    <property type="entry name" value="UnbV_ASPIC"/>
</dbReference>
<protein>
    <submittedName>
        <fullName evidence="4">CRTAC1 family protein</fullName>
    </submittedName>
</protein>
<dbReference type="InterPro" id="IPR027039">
    <property type="entry name" value="Crtac1"/>
</dbReference>
<evidence type="ECO:0000313" key="5">
    <source>
        <dbReference type="Proteomes" id="UP000509626"/>
    </source>
</evidence>
<dbReference type="EMBL" id="CP058579">
    <property type="protein sequence ID" value="QLG61847.1"/>
    <property type="molecule type" value="Genomic_DNA"/>
</dbReference>
<keyword evidence="5" id="KW-1185">Reference proteome</keyword>
<dbReference type="Pfam" id="PF13517">
    <property type="entry name" value="FG-GAP_3"/>
    <property type="match status" value="1"/>
</dbReference>
<feature type="compositionally biased region" description="Basic and acidic residues" evidence="2">
    <location>
        <begin position="436"/>
        <end position="448"/>
    </location>
</feature>
<dbReference type="InterPro" id="IPR028994">
    <property type="entry name" value="Integrin_alpha_N"/>
</dbReference>
<organism evidence="4 5">
    <name type="scientific">Halorarum salinum</name>
    <dbReference type="NCBI Taxonomy" id="2743089"/>
    <lineage>
        <taxon>Archaea</taxon>
        <taxon>Methanobacteriati</taxon>
        <taxon>Methanobacteriota</taxon>
        <taxon>Stenosarchaea group</taxon>
        <taxon>Halobacteria</taxon>
        <taxon>Halobacteriales</taxon>
        <taxon>Haloferacaceae</taxon>
        <taxon>Halorarum</taxon>
    </lineage>
</organism>
<dbReference type="Pfam" id="PF07593">
    <property type="entry name" value="UnbV_ASPIC"/>
    <property type="match status" value="1"/>
</dbReference>
<dbReference type="SUPFAM" id="SSF69318">
    <property type="entry name" value="Integrin alpha N-terminal domain"/>
    <property type="match status" value="1"/>
</dbReference>
<evidence type="ECO:0000313" key="4">
    <source>
        <dbReference type="EMBL" id="QLG61847.1"/>
    </source>
</evidence>
<dbReference type="PANTHER" id="PTHR16026:SF0">
    <property type="entry name" value="CARTILAGE ACIDIC PROTEIN 1"/>
    <property type="match status" value="1"/>
</dbReference>
<dbReference type="KEGG" id="halu:HUG12_08955"/>
<feature type="region of interest" description="Disordered" evidence="2">
    <location>
        <begin position="436"/>
        <end position="455"/>
    </location>
</feature>
<evidence type="ECO:0000259" key="3">
    <source>
        <dbReference type="Pfam" id="PF07593"/>
    </source>
</evidence>
<name>A0A7D5LAH7_9EURY</name>